<gene>
    <name evidence="10" type="ORF">E7512_03710</name>
</gene>
<dbReference type="RefSeq" id="WP_027103938.1">
    <property type="nucleotide sequence ID" value="NZ_JBKWRC010000001.1"/>
</dbReference>
<protein>
    <submittedName>
        <fullName evidence="10">DMT family transporter</fullName>
    </submittedName>
</protein>
<feature type="domain" description="EamA" evidence="9">
    <location>
        <begin position="154"/>
        <end position="286"/>
    </location>
</feature>
<evidence type="ECO:0000256" key="1">
    <source>
        <dbReference type="ARBA" id="ARBA00004651"/>
    </source>
</evidence>
<organism evidence="10 11">
    <name type="scientific">Faecalispora sporosphaeroides</name>
    <dbReference type="NCBI Taxonomy" id="1549"/>
    <lineage>
        <taxon>Bacteria</taxon>
        <taxon>Bacillati</taxon>
        <taxon>Bacillota</taxon>
        <taxon>Clostridia</taxon>
        <taxon>Eubacteriales</taxon>
        <taxon>Oscillospiraceae</taxon>
        <taxon>Faecalispora</taxon>
    </lineage>
</organism>
<evidence type="ECO:0000256" key="8">
    <source>
        <dbReference type="SAM" id="Phobius"/>
    </source>
</evidence>
<keyword evidence="4 8" id="KW-0812">Transmembrane</keyword>
<feature type="compositionally biased region" description="Basic and acidic residues" evidence="7">
    <location>
        <begin position="297"/>
        <end position="311"/>
    </location>
</feature>
<accession>A0A928KWH9</accession>
<feature type="domain" description="EamA" evidence="9">
    <location>
        <begin position="9"/>
        <end position="144"/>
    </location>
</feature>
<dbReference type="InterPro" id="IPR000620">
    <property type="entry name" value="EamA_dom"/>
</dbReference>
<feature type="transmembrane region" description="Helical" evidence="8">
    <location>
        <begin position="41"/>
        <end position="62"/>
    </location>
</feature>
<keyword evidence="5 8" id="KW-1133">Transmembrane helix</keyword>
<feature type="transmembrane region" description="Helical" evidence="8">
    <location>
        <begin position="104"/>
        <end position="122"/>
    </location>
</feature>
<evidence type="ECO:0000313" key="11">
    <source>
        <dbReference type="Proteomes" id="UP000754750"/>
    </source>
</evidence>
<evidence type="ECO:0000256" key="6">
    <source>
        <dbReference type="ARBA" id="ARBA00023136"/>
    </source>
</evidence>
<evidence type="ECO:0000259" key="9">
    <source>
        <dbReference type="Pfam" id="PF00892"/>
    </source>
</evidence>
<dbReference type="PANTHER" id="PTHR42920">
    <property type="entry name" value="OS03G0707200 PROTEIN-RELATED"/>
    <property type="match status" value="1"/>
</dbReference>
<reference evidence="10" key="1">
    <citation type="submission" date="2019-04" db="EMBL/GenBank/DDBJ databases">
        <title>Evolution of Biomass-Degrading Anaerobic Consortia Revealed by Metagenomics.</title>
        <authorList>
            <person name="Peng X."/>
        </authorList>
    </citation>
    <scope>NUCLEOTIDE SEQUENCE</scope>
    <source>
        <strain evidence="10">SIG551</strain>
    </source>
</reference>
<comment type="caution">
    <text evidence="10">The sequence shown here is derived from an EMBL/GenBank/DDBJ whole genome shotgun (WGS) entry which is preliminary data.</text>
</comment>
<feature type="transmembrane region" description="Helical" evidence="8">
    <location>
        <begin position="157"/>
        <end position="173"/>
    </location>
</feature>
<dbReference type="Proteomes" id="UP000754750">
    <property type="component" value="Unassembled WGS sequence"/>
</dbReference>
<feature type="transmembrane region" description="Helical" evidence="8">
    <location>
        <begin position="216"/>
        <end position="233"/>
    </location>
</feature>
<dbReference type="EMBL" id="SVNY01000002">
    <property type="protein sequence ID" value="MBE6832677.1"/>
    <property type="molecule type" value="Genomic_DNA"/>
</dbReference>
<dbReference type="PANTHER" id="PTHR42920:SF5">
    <property type="entry name" value="EAMA DOMAIN-CONTAINING PROTEIN"/>
    <property type="match status" value="1"/>
</dbReference>
<evidence type="ECO:0000256" key="3">
    <source>
        <dbReference type="ARBA" id="ARBA00022475"/>
    </source>
</evidence>
<dbReference type="InterPro" id="IPR037185">
    <property type="entry name" value="EmrE-like"/>
</dbReference>
<sequence length="325" mass="35521">MHRLKQYRGELMLSLCAVIWGTALVPQKLGTLYLGPFSFGAARFLTGAVIFFPLSLILKRVGHEGRNPFLRKDLVIGGGLCGIAMFLGAYFQQLGLADTTVGKTGFITAMYIVIIPLIGLFFHRKTELMTWVSIALAAVGLYFLCMSEHFSVSKGDFYVFIGSLFWAIQITLVDTYSKKTNSLELVPVEFLVAGVLSLFCAFQMESPNLSAVTKSIGPILYTGIMVVGVAYTLQALGQKTVSPAIAGLIFSTESLFGVISGALLFQEAMSPREIFGCVLMFSALVLSQIKLPSIRKSEEEKAKASQPEKNKVKTGKQYETPSFKT</sequence>
<feature type="transmembrane region" description="Helical" evidence="8">
    <location>
        <begin position="245"/>
        <end position="266"/>
    </location>
</feature>
<dbReference type="GO" id="GO:0005886">
    <property type="term" value="C:plasma membrane"/>
    <property type="evidence" value="ECO:0007669"/>
    <property type="project" value="UniProtKB-SubCell"/>
</dbReference>
<feature type="transmembrane region" description="Helical" evidence="8">
    <location>
        <begin position="185"/>
        <end position="204"/>
    </location>
</feature>
<evidence type="ECO:0000256" key="7">
    <source>
        <dbReference type="SAM" id="MobiDB-lite"/>
    </source>
</evidence>
<feature type="transmembrane region" description="Helical" evidence="8">
    <location>
        <begin position="74"/>
        <end position="92"/>
    </location>
</feature>
<proteinExistence type="inferred from homology"/>
<keyword evidence="3" id="KW-1003">Cell membrane</keyword>
<evidence type="ECO:0000313" key="10">
    <source>
        <dbReference type="EMBL" id="MBE6832677.1"/>
    </source>
</evidence>
<keyword evidence="6 8" id="KW-0472">Membrane</keyword>
<dbReference type="Pfam" id="PF00892">
    <property type="entry name" value="EamA"/>
    <property type="match status" value="2"/>
</dbReference>
<dbReference type="SUPFAM" id="SSF103481">
    <property type="entry name" value="Multidrug resistance efflux transporter EmrE"/>
    <property type="match status" value="2"/>
</dbReference>
<feature type="region of interest" description="Disordered" evidence="7">
    <location>
        <begin position="297"/>
        <end position="325"/>
    </location>
</feature>
<feature type="transmembrane region" description="Helical" evidence="8">
    <location>
        <begin position="12"/>
        <end position="29"/>
    </location>
</feature>
<dbReference type="InterPro" id="IPR051258">
    <property type="entry name" value="Diverse_Substrate_Transporter"/>
</dbReference>
<evidence type="ECO:0000256" key="5">
    <source>
        <dbReference type="ARBA" id="ARBA00022989"/>
    </source>
</evidence>
<name>A0A928KWH9_9FIRM</name>
<comment type="subcellular location">
    <subcellularLocation>
        <location evidence="1">Cell membrane</location>
        <topology evidence="1">Multi-pass membrane protein</topology>
    </subcellularLocation>
</comment>
<evidence type="ECO:0000256" key="2">
    <source>
        <dbReference type="ARBA" id="ARBA00007362"/>
    </source>
</evidence>
<feature type="transmembrane region" description="Helical" evidence="8">
    <location>
        <begin position="129"/>
        <end position="151"/>
    </location>
</feature>
<dbReference type="AlphaFoldDB" id="A0A928KWH9"/>
<comment type="similarity">
    <text evidence="2">Belongs to the EamA transporter family.</text>
</comment>
<evidence type="ECO:0000256" key="4">
    <source>
        <dbReference type="ARBA" id="ARBA00022692"/>
    </source>
</evidence>